<dbReference type="InterPro" id="IPR014718">
    <property type="entry name" value="GH-type_carb-bd"/>
</dbReference>
<dbReference type="InterPro" id="IPR033803">
    <property type="entry name" value="CBD-like_Golvesin-Xly"/>
</dbReference>
<dbReference type="RefSeq" id="WP_089772332.1">
    <property type="nucleotide sequence ID" value="NZ_FNTX01000001.1"/>
</dbReference>
<dbReference type="InterPro" id="IPR038970">
    <property type="entry name" value="Lyase_8"/>
</dbReference>
<dbReference type="STRING" id="648782.SAMN04488554_1484"/>
<dbReference type="SUPFAM" id="SSF48230">
    <property type="entry name" value="Chondroitin AC/alginate lyase"/>
    <property type="match status" value="1"/>
</dbReference>
<evidence type="ECO:0000259" key="6">
    <source>
        <dbReference type="Pfam" id="PF08124"/>
    </source>
</evidence>
<gene>
    <name evidence="8" type="ORF">SAMN04488554_1484</name>
</gene>
<evidence type="ECO:0000256" key="1">
    <source>
        <dbReference type="ARBA" id="ARBA00006699"/>
    </source>
</evidence>
<dbReference type="PROSITE" id="PS51318">
    <property type="entry name" value="TAT"/>
    <property type="match status" value="1"/>
</dbReference>
<dbReference type="InterPro" id="IPR006311">
    <property type="entry name" value="TAT_signal"/>
</dbReference>
<dbReference type="Gene3D" id="2.70.98.10">
    <property type="match status" value="1"/>
</dbReference>
<evidence type="ECO:0000259" key="5">
    <source>
        <dbReference type="Pfam" id="PF02278"/>
    </source>
</evidence>
<dbReference type="InterPro" id="IPR003159">
    <property type="entry name" value="Lyase_8_central_dom"/>
</dbReference>
<dbReference type="OrthoDB" id="6636047at2"/>
<feature type="active site" evidence="4">
    <location>
        <position position="335"/>
    </location>
</feature>
<dbReference type="GO" id="GO:0005975">
    <property type="term" value="P:carbohydrate metabolic process"/>
    <property type="evidence" value="ECO:0007669"/>
    <property type="project" value="InterPro"/>
</dbReference>
<dbReference type="GO" id="GO:0030246">
    <property type="term" value="F:carbohydrate binding"/>
    <property type="evidence" value="ECO:0007669"/>
    <property type="project" value="InterPro"/>
</dbReference>
<dbReference type="EMBL" id="FNTX01000001">
    <property type="protein sequence ID" value="SEE08430.1"/>
    <property type="molecule type" value="Genomic_DNA"/>
</dbReference>
<dbReference type="GO" id="GO:0016837">
    <property type="term" value="F:carbon-oxygen lyase activity, acting on polysaccharides"/>
    <property type="evidence" value="ECO:0007669"/>
    <property type="project" value="UniProtKB-ARBA"/>
</dbReference>
<dbReference type="InterPro" id="IPR011071">
    <property type="entry name" value="Lyase_8-like_C"/>
</dbReference>
<dbReference type="SUPFAM" id="SSF49863">
    <property type="entry name" value="Hyaluronate lyase-like, C-terminal domain"/>
    <property type="match status" value="1"/>
</dbReference>
<evidence type="ECO:0000256" key="3">
    <source>
        <dbReference type="ARBA" id="ARBA00023239"/>
    </source>
</evidence>
<accession>A0A1H5FYB1</accession>
<feature type="active site" evidence="4">
    <location>
        <position position="272"/>
    </location>
</feature>
<keyword evidence="9" id="KW-1185">Reference proteome</keyword>
<dbReference type="Gene3D" id="2.60.220.10">
    <property type="entry name" value="Polysaccharide lyase family 8-like, C-terminal"/>
    <property type="match status" value="1"/>
</dbReference>
<evidence type="ECO:0000259" key="7">
    <source>
        <dbReference type="Pfam" id="PF25275"/>
    </source>
</evidence>
<keyword evidence="3 8" id="KW-0456">Lyase</keyword>
<dbReference type="Pfam" id="PF08124">
    <property type="entry name" value="Lyase_8_N"/>
    <property type="match status" value="1"/>
</dbReference>
<feature type="domain" description="Polysaccharide lyase family 8 central" evidence="5">
    <location>
        <begin position="416"/>
        <end position="681"/>
    </location>
</feature>
<reference evidence="9" key="1">
    <citation type="submission" date="2016-10" db="EMBL/GenBank/DDBJ databases">
        <authorList>
            <person name="Varghese N."/>
            <person name="Submissions S."/>
        </authorList>
    </citation>
    <scope>NUCLEOTIDE SEQUENCE [LARGE SCALE GENOMIC DNA]</scope>
    <source>
        <strain evidence="9">DSM 21368</strain>
    </source>
</reference>
<evidence type="ECO:0000256" key="4">
    <source>
        <dbReference type="PIRSR" id="PIRSR638970-1"/>
    </source>
</evidence>
<keyword evidence="2" id="KW-0732">Signal</keyword>
<sequence length="949" mass="104157">MRPRRTQDHSSHPVDVPFSRRRLLQLSGAAASGIWIAGNTTVPAAAETPEDFAGVRSRWRDMLTGGDELDPELPEVRVVLDRLDRAVERHLPSMDRSAGRTFLWSDRDFTGTPRRQSIHLRQTYERLRQLALAYATRGAARQGDPELLEAIVDGLDWMYEHKYNESFVRPRPGNWYNWEIGAPLALTPAVLLILDQLDAERLGKYMGVVDFMVPEPTMTGANLIWQCQIIATRAALVEDSTKLTMARDAVPGALEIVTAGDGFYTDGSFIQHRHHPYTGGYGRAMLKSMSRLLFLLADSPWALRGEGLANLLWWVEDGFEPWLHLGAFMSAVRGRSISRRSSSDHDAGQTALLSLMWLAHSADPERAEHLRGVVRHAIAEDHVGNLFDTTELSSITEAVRIADDSTIRPEAPVMRNKQYPNMDRVVHRRPGFTFALAMSSSRIYTYESINDENLRGWHTGSGMQYLYNDDLAHYDEGFWATVDHTRLPGTTVPVGELAPGSGSNHLSDKSRVGGVSIGTLGVSGMEFRTFSESDWQSAPTGMKSWFMFDDQIAVLGAGITSSSGQVVESIAENRRLVEAGQRFVLDGADQGTDDWETVVDNPSWAHLTGSTATSGIGYVFTDASAVHAKRESRIDSWAAVNTNSSYVDDTPITDEYLTLWFDHGTDPSDATYAYTLLPGADADTVRRYARRPDLEVIANTADIQAVRRGGTLGANFWHSGAPAVNGVTCTGSASVLIVQDGSQITVAVADPTHGAITIDNSVAELEPRASWRTSRHLSGYHGRDYAFAEPGQDAPVARWNPGSLDPGSYTVEVWLPEGDDKRSAAASYRVHHGGQVTTFSIDQQATGGAWVTGISELAFTGDGAEYVELVVNDAEASGADRTFVVADAVRLRRVRTGESTIQLRLPRAAQRVIDTDDRIRVESMQPITLGIDLAETDGSTVQAVLEMTP</sequence>
<dbReference type="AlphaFoldDB" id="A0A1H5FYB1"/>
<proteinExistence type="inferred from homology"/>
<dbReference type="CDD" id="cd01083">
    <property type="entry name" value="GAG_Lyase"/>
    <property type="match status" value="1"/>
</dbReference>
<organism evidence="8 9">
    <name type="scientific">Ruania alba</name>
    <dbReference type="NCBI Taxonomy" id="648782"/>
    <lineage>
        <taxon>Bacteria</taxon>
        <taxon>Bacillati</taxon>
        <taxon>Actinomycetota</taxon>
        <taxon>Actinomycetes</taxon>
        <taxon>Micrococcales</taxon>
        <taxon>Ruaniaceae</taxon>
        <taxon>Ruania</taxon>
    </lineage>
</organism>
<dbReference type="SUPFAM" id="SSF74650">
    <property type="entry name" value="Galactose mutarotase-like"/>
    <property type="match status" value="1"/>
</dbReference>
<feature type="domain" description="Golvesin/Xly CBD-like" evidence="7">
    <location>
        <begin position="757"/>
        <end position="892"/>
    </location>
</feature>
<dbReference type="Proteomes" id="UP000199220">
    <property type="component" value="Unassembled WGS sequence"/>
</dbReference>
<dbReference type="InterPro" id="IPR011013">
    <property type="entry name" value="Gal_mutarotase_sf_dom"/>
</dbReference>
<dbReference type="Pfam" id="PF25275">
    <property type="entry name" value="Golvesin_C"/>
    <property type="match status" value="1"/>
</dbReference>
<feature type="domain" description="Polysaccharide lyase 8 N-terminal alpha-helical" evidence="6">
    <location>
        <begin position="59"/>
        <end position="374"/>
    </location>
</feature>
<evidence type="ECO:0000256" key="2">
    <source>
        <dbReference type="ARBA" id="ARBA00022729"/>
    </source>
</evidence>
<evidence type="ECO:0000313" key="8">
    <source>
        <dbReference type="EMBL" id="SEE08430.1"/>
    </source>
</evidence>
<dbReference type="Gene3D" id="1.50.10.100">
    <property type="entry name" value="Chondroitin AC/alginate lyase"/>
    <property type="match status" value="1"/>
</dbReference>
<dbReference type="Pfam" id="PF02278">
    <property type="entry name" value="Lyase_8"/>
    <property type="match status" value="1"/>
</dbReference>
<feature type="active site" evidence="4">
    <location>
        <position position="281"/>
    </location>
</feature>
<dbReference type="PANTHER" id="PTHR38481">
    <property type="entry name" value="HYALURONATE LYASE"/>
    <property type="match status" value="1"/>
</dbReference>
<dbReference type="PANTHER" id="PTHR38481:SF1">
    <property type="entry name" value="HYALURONATE LYASE"/>
    <property type="match status" value="1"/>
</dbReference>
<dbReference type="GO" id="GO:0005576">
    <property type="term" value="C:extracellular region"/>
    <property type="evidence" value="ECO:0007669"/>
    <property type="project" value="InterPro"/>
</dbReference>
<protein>
    <submittedName>
        <fullName evidence="8">Hyaluronate lyase</fullName>
    </submittedName>
</protein>
<evidence type="ECO:0000313" key="9">
    <source>
        <dbReference type="Proteomes" id="UP000199220"/>
    </source>
</evidence>
<dbReference type="InterPro" id="IPR008929">
    <property type="entry name" value="Chondroitin_lyas"/>
</dbReference>
<dbReference type="InterPro" id="IPR012970">
    <property type="entry name" value="Lyase_8_alpha_N"/>
</dbReference>
<name>A0A1H5FYB1_9MICO</name>
<comment type="similarity">
    <text evidence="1">Belongs to the polysaccharide lyase 8 family.</text>
</comment>